<evidence type="ECO:0007829" key="6">
    <source>
        <dbReference type="ProteomicsDB" id="A0A1D5RMG7"/>
    </source>
</evidence>
<dbReference type="GO" id="GO:0008017">
    <property type="term" value="F:microtubule binding"/>
    <property type="evidence" value="ECO:0007669"/>
    <property type="project" value="InterPro"/>
</dbReference>
<organism evidence="2 4">
    <name type="scientific">Mus musculus</name>
    <name type="common">Mouse</name>
    <dbReference type="NCBI Taxonomy" id="10090"/>
    <lineage>
        <taxon>Eukaryota</taxon>
        <taxon>Metazoa</taxon>
        <taxon>Chordata</taxon>
        <taxon>Craniata</taxon>
        <taxon>Vertebrata</taxon>
        <taxon>Euteleostomi</taxon>
        <taxon>Mammalia</taxon>
        <taxon>Eutheria</taxon>
        <taxon>Euarchontoglires</taxon>
        <taxon>Glires</taxon>
        <taxon>Rodentia</taxon>
        <taxon>Myomorpha</taxon>
        <taxon>Muroidea</taxon>
        <taxon>Muridae</taxon>
        <taxon>Murinae</taxon>
        <taxon>Mus</taxon>
        <taxon>Mus</taxon>
    </lineage>
</organism>
<dbReference type="Pfam" id="PF23415">
    <property type="entry name" value="MAPB1_N"/>
    <property type="match status" value="1"/>
</dbReference>
<feature type="domain" description="Microtubule-associated protein 1B/S N-terminal" evidence="1">
    <location>
        <begin position="100"/>
        <end position="234"/>
    </location>
</feature>
<dbReference type="Bgee" id="ENSMUSG00000019261">
    <property type="expression patterns" value="Expressed in embryonic brain and 233 other cell types or tissues"/>
</dbReference>
<evidence type="ECO:0007829" key="5">
    <source>
        <dbReference type="PeptideAtlas" id="A0A1D5RMG7"/>
    </source>
</evidence>
<dbReference type="PANTHER" id="PTHR13843:SF11">
    <property type="entry name" value="MICROTUBULE-ASSOCIATED PROTEIN 1S"/>
    <property type="match status" value="1"/>
</dbReference>
<dbReference type="Ensembl" id="ENSMUST00000213001.2">
    <property type="protein sequence ID" value="ENSMUSP00000148773.2"/>
    <property type="gene ID" value="ENSMUSG00000019261.4"/>
</dbReference>
<reference evidence="2 4" key="1">
    <citation type="journal article" date="2009" name="PLoS Biol.">
        <title>Lineage-specific biology revealed by a finished genome assembly of the mouse.</title>
        <authorList>
            <consortium name="Mouse Genome Sequencing Consortium"/>
            <person name="Church D.M."/>
            <person name="Goodstadt L."/>
            <person name="Hillier L.W."/>
            <person name="Zody M.C."/>
            <person name="Goldstein S."/>
            <person name="She X."/>
            <person name="Bult C.J."/>
            <person name="Agarwala R."/>
            <person name="Cherry J.L."/>
            <person name="DiCuccio M."/>
            <person name="Hlavina W."/>
            <person name="Kapustin Y."/>
            <person name="Meric P."/>
            <person name="Maglott D."/>
            <person name="Birtle Z."/>
            <person name="Marques A.C."/>
            <person name="Graves T."/>
            <person name="Zhou S."/>
            <person name="Teague B."/>
            <person name="Potamousis K."/>
            <person name="Churas C."/>
            <person name="Place M."/>
            <person name="Herschleb J."/>
            <person name="Runnheim R."/>
            <person name="Forrest D."/>
            <person name="Amos-Landgraf J."/>
            <person name="Schwartz D.C."/>
            <person name="Cheng Z."/>
            <person name="Lindblad-Toh K."/>
            <person name="Eichler E.E."/>
            <person name="Ponting C.P."/>
        </authorList>
    </citation>
    <scope>NUCLEOTIDE SEQUENCE [LARGE SCALE GENOMIC DNA]</scope>
    <source>
        <strain evidence="2 4">C57BL/6J</strain>
    </source>
</reference>
<dbReference type="GeneTree" id="ENSGT00940000160221"/>
<protein>
    <submittedName>
        <fullName evidence="2">Microtubule-associated protein 1S</fullName>
    </submittedName>
</protein>
<dbReference type="ExpressionAtlas" id="A0A1D5RMG7">
    <property type="expression patterns" value="baseline and differential"/>
</dbReference>
<dbReference type="SMR" id="A0A1D5RMG7"/>
<dbReference type="MGI" id="MGI:2443304">
    <property type="gene designation" value="Map1s"/>
</dbReference>
<dbReference type="AGR" id="MGI:2443304"/>
<sequence>TIQTGIGLRTCLAAAWTKLCHTGYWVWVGRGRLGSAWGTLDVASHSGDTGFGERPAAGWALRPRLRGSGGVRPHSHGPSLRLAGKFPRRPGACFPGVLIGVRSWEDVDPAVCSLDEQLKAFVSRHSATFSSIVKGQRSLHHRGETLETLVLLNPSDKSLCDELRNLLMDPAPHKLLVLAGPCLEETGELLLQTGGFSAHHFLQVLGDKEVQDALASAPAAPALTVSCPTFGDWALLGPV</sequence>
<evidence type="ECO:0000313" key="4">
    <source>
        <dbReference type="Proteomes" id="UP000000589"/>
    </source>
</evidence>
<dbReference type="Proteomes" id="UP000000589">
    <property type="component" value="Chromosome 8"/>
</dbReference>
<dbReference type="Antibodypedia" id="27783">
    <property type="antibodies" value="195 antibodies from 26 providers"/>
</dbReference>
<keyword evidence="4" id="KW-1185">Reference proteome</keyword>
<dbReference type="GO" id="GO:0000226">
    <property type="term" value="P:microtubule cytoskeleton organization"/>
    <property type="evidence" value="ECO:0007669"/>
    <property type="project" value="InterPro"/>
</dbReference>
<evidence type="ECO:0000313" key="3">
    <source>
        <dbReference type="MGI" id="MGI:2443304"/>
    </source>
</evidence>
<keyword evidence="5 6" id="KW-1267">Proteomics identification</keyword>
<dbReference type="ProteomicsDB" id="309817"/>
<name>A0A1D5RMG7_MOUSE</name>
<dbReference type="PANTHER" id="PTHR13843">
    <property type="entry name" value="MICROTUBULE-ASSOCIATED PROTEIN"/>
    <property type="match status" value="1"/>
</dbReference>
<dbReference type="InterPro" id="IPR056617">
    <property type="entry name" value="MAP1B/S_N"/>
</dbReference>
<evidence type="ECO:0007829" key="7">
    <source>
        <dbReference type="PubMed" id="21183079"/>
    </source>
</evidence>
<feature type="non-terminal residue" evidence="2">
    <location>
        <position position="239"/>
    </location>
</feature>
<gene>
    <name evidence="2 3" type="primary">Map1s</name>
</gene>
<reference evidence="7" key="2">
    <citation type="journal article" date="2010" name="Cell">
        <title>A tissue-specific atlas of mouse protein phosphorylation and expression.</title>
        <authorList>
            <person name="Huttlin E.L."/>
            <person name="Jedrychowski M.P."/>
            <person name="Elias J.E."/>
            <person name="Goswami T."/>
            <person name="Rad R."/>
            <person name="Beausoleil S.A."/>
            <person name="Villen J."/>
            <person name="Haas W."/>
            <person name="Sowa M.E."/>
            <person name="Gygi S.P."/>
        </authorList>
    </citation>
    <scope>IDENTIFICATION BY MASS SPECTROMETRY [LARGE SCALE ANALYSIS]</scope>
</reference>
<reference evidence="2" key="5">
    <citation type="submission" date="2025-09" db="UniProtKB">
        <authorList>
            <consortium name="Ensembl"/>
        </authorList>
    </citation>
    <scope>IDENTIFICATION</scope>
    <source>
        <strain evidence="2">C57BL/6J</strain>
    </source>
</reference>
<evidence type="ECO:0000313" key="2">
    <source>
        <dbReference type="Ensembl" id="ENSMUSP00000148773.2"/>
    </source>
</evidence>
<dbReference type="InterPro" id="IPR026074">
    <property type="entry name" value="MAP1"/>
</dbReference>
<reference evidence="2" key="4">
    <citation type="submission" date="2025-08" db="UniProtKB">
        <authorList>
            <consortium name="Ensembl"/>
        </authorList>
    </citation>
    <scope>IDENTIFICATION</scope>
    <source>
        <strain evidence="2">C57BL/6J</strain>
    </source>
</reference>
<dbReference type="AlphaFoldDB" id="A0A1D5RMG7"/>
<evidence type="ECO:0000259" key="1">
    <source>
        <dbReference type="Pfam" id="PF23415"/>
    </source>
</evidence>
<reference evidence="2 4" key="3">
    <citation type="journal article" date="2011" name="PLoS Biol.">
        <title>Modernizing reference genome assemblies.</title>
        <authorList>
            <person name="Church D.M."/>
            <person name="Schneider V.A."/>
            <person name="Graves T."/>
            <person name="Auger K."/>
            <person name="Cunningham F."/>
            <person name="Bouk N."/>
            <person name="Chen H.C."/>
            <person name="Agarwala R."/>
            <person name="McLaren W.M."/>
            <person name="Ritchie G.R."/>
            <person name="Albracht D."/>
            <person name="Kremitzki M."/>
            <person name="Rock S."/>
            <person name="Kotkiewicz H."/>
            <person name="Kremitzki C."/>
            <person name="Wollam A."/>
            <person name="Trani L."/>
            <person name="Fulton L."/>
            <person name="Fulton R."/>
            <person name="Matthews L."/>
            <person name="Whitehead S."/>
            <person name="Chow W."/>
            <person name="Torrance J."/>
            <person name="Dunn M."/>
            <person name="Harden G."/>
            <person name="Threadgold G."/>
            <person name="Wood J."/>
            <person name="Collins J."/>
            <person name="Heath P."/>
            <person name="Griffiths G."/>
            <person name="Pelan S."/>
            <person name="Grafham D."/>
            <person name="Eichler E.E."/>
            <person name="Weinstock G."/>
            <person name="Mardis E.R."/>
            <person name="Wilson R.K."/>
            <person name="Howe K."/>
            <person name="Flicek P."/>
            <person name="Hubbard T."/>
        </authorList>
    </citation>
    <scope>NUCLEOTIDE SEQUENCE [LARGE SCALE GENOMIC DNA]</scope>
    <source>
        <strain evidence="2 4">C57BL/6J</strain>
    </source>
</reference>
<accession>A0A1D5RMG7</accession>
<dbReference type="VEuPathDB" id="HostDB:ENSMUSG00000019261"/>
<feature type="non-terminal residue" evidence="2">
    <location>
        <position position="1"/>
    </location>
</feature>
<dbReference type="GO" id="GO:0005874">
    <property type="term" value="C:microtubule"/>
    <property type="evidence" value="ECO:0007669"/>
    <property type="project" value="InterPro"/>
</dbReference>
<proteinExistence type="evidence at protein level"/>